<evidence type="ECO:0000313" key="4">
    <source>
        <dbReference type="Proteomes" id="UP000051061"/>
    </source>
</evidence>
<proteinExistence type="predicted"/>
<dbReference type="Proteomes" id="UP000051061">
    <property type="component" value="Unassembled WGS sequence"/>
</dbReference>
<evidence type="ECO:0008006" key="5">
    <source>
        <dbReference type="Google" id="ProtNLM"/>
    </source>
</evidence>
<evidence type="ECO:0000259" key="1">
    <source>
        <dbReference type="Pfam" id="PF07075"/>
    </source>
</evidence>
<dbReference type="Pfam" id="PF20732">
    <property type="entry name" value="NamZ_C"/>
    <property type="match status" value="1"/>
</dbReference>
<dbReference type="InterPro" id="IPR008302">
    <property type="entry name" value="NamZ"/>
</dbReference>
<organism evidence="3 4">
    <name type="scientific">Alkalicoccobacillus plakortidis</name>
    <dbReference type="NCBI Taxonomy" id="444060"/>
    <lineage>
        <taxon>Bacteria</taxon>
        <taxon>Bacillati</taxon>
        <taxon>Bacillota</taxon>
        <taxon>Bacilli</taxon>
        <taxon>Bacillales</taxon>
        <taxon>Bacillaceae</taxon>
        <taxon>Alkalicoccobacillus</taxon>
    </lineage>
</organism>
<dbReference type="InterPro" id="IPR048503">
    <property type="entry name" value="NamZ_C"/>
</dbReference>
<name>A0A9D5DQT8_9BACI</name>
<dbReference type="Pfam" id="PF07075">
    <property type="entry name" value="NamZ_N"/>
    <property type="match status" value="1"/>
</dbReference>
<dbReference type="PANTHER" id="PTHR42915:SF1">
    <property type="entry name" value="PEPTIDOGLYCAN BETA-N-ACETYLMURAMIDASE NAMZ"/>
    <property type="match status" value="1"/>
</dbReference>
<dbReference type="Gene3D" id="3.90.1150.140">
    <property type="match status" value="1"/>
</dbReference>
<feature type="domain" description="Peptidoglycan beta-N-acetylmuramidase NamZ N-terminal" evidence="1">
    <location>
        <begin position="37"/>
        <end position="238"/>
    </location>
</feature>
<evidence type="ECO:0000259" key="2">
    <source>
        <dbReference type="Pfam" id="PF20732"/>
    </source>
</evidence>
<dbReference type="GO" id="GO:0033922">
    <property type="term" value="F:peptidoglycan beta-N-acetylmuramidase activity"/>
    <property type="evidence" value="ECO:0007669"/>
    <property type="project" value="InterPro"/>
</dbReference>
<dbReference type="EMBL" id="LJJD01000008">
    <property type="protein sequence ID" value="KQL58365.1"/>
    <property type="molecule type" value="Genomic_DNA"/>
</dbReference>
<feature type="domain" description="Peptidoglycan beta-N-acetylmuramidase NamZ C-terminal" evidence="2">
    <location>
        <begin position="242"/>
        <end position="397"/>
    </location>
</feature>
<reference evidence="3 4" key="1">
    <citation type="submission" date="2015-09" db="EMBL/GenBank/DDBJ databases">
        <title>Genome sequencing project for genomic taxonomy and phylogenomics of Bacillus-like bacteria.</title>
        <authorList>
            <person name="Liu B."/>
            <person name="Wang J."/>
            <person name="Zhu Y."/>
            <person name="Liu G."/>
            <person name="Chen Q."/>
            <person name="Chen Z."/>
            <person name="Lan J."/>
            <person name="Che J."/>
            <person name="Ge C."/>
            <person name="Shi H."/>
            <person name="Pan Z."/>
            <person name="Liu X."/>
        </authorList>
    </citation>
    <scope>NUCLEOTIDE SEQUENCE [LARGE SCALE GENOMIC DNA]</scope>
    <source>
        <strain evidence="3 4">DSM 19153</strain>
    </source>
</reference>
<gene>
    <name evidence="3" type="ORF">AN965_03460</name>
</gene>
<comment type="caution">
    <text evidence="3">The sequence shown here is derived from an EMBL/GenBank/DDBJ whole genome shotgun (WGS) entry which is preliminary data.</text>
</comment>
<dbReference type="InterPro" id="IPR048502">
    <property type="entry name" value="NamZ_N"/>
</dbReference>
<dbReference type="PANTHER" id="PTHR42915">
    <property type="entry name" value="HYPOTHETICAL 460 KDA PROTEIN IN FEUA-SIGW INTERGENIC REGION [PRECURSOR]"/>
    <property type="match status" value="1"/>
</dbReference>
<protein>
    <recommendedName>
        <fullName evidence="5">DUF1343 domain-containing protein</fullName>
    </recommendedName>
</protein>
<dbReference type="PIRSF" id="PIRSF016719">
    <property type="entry name" value="UCP016719"/>
    <property type="match status" value="1"/>
</dbReference>
<keyword evidence="4" id="KW-1185">Reference proteome</keyword>
<dbReference type="AlphaFoldDB" id="A0A9D5DQT8"/>
<accession>A0A9D5DQT8</accession>
<dbReference type="Gene3D" id="3.40.50.12170">
    <property type="entry name" value="Uncharacterised protein PF07075, DUF1343"/>
    <property type="match status" value="1"/>
</dbReference>
<sequence>MFLNREYTLKRYGGIQMKLGLDCFLERDYSLVEKKRVGLLSNLTGVNQSLQPSIDLLYQHSKVNLVSLFAPEHGIRGDAKEGEHIEFSIDPHTGLPVYSLYGQTRKPTPEMLENIDVVLFDLQDIGSRYYTYIYSMAYMMEACQEQNKTFIVLDRPNPIGGLNVEGNLVEEGFQSFVGLLPIPNRHGMTVGELALLFKHEFGYQCDLHIVKMEGWSRDRLHNDTGYAWVPPSPNAPSLDMALLYPGTCLIEGTNLSEGRGTAKPFEQFGAPFINGFELAQAINRLHLPGVIARQASFVPTYQKYNGTQCHGVQLHLTDTSLYEPFSSGIKIIQLIAERYPEHFRFNKPTSGHYMFDLLAGTDSLRRAIRNGDLTSFFTTSKKQSEAFLKQRSRYLLYS</sequence>
<evidence type="ECO:0000313" key="3">
    <source>
        <dbReference type="EMBL" id="KQL58365.1"/>
    </source>
</evidence>